<dbReference type="Proteomes" id="UP001497623">
    <property type="component" value="Unassembled WGS sequence"/>
</dbReference>
<sequence>MKILSLITILFFIQGAPDLSVTPYTTSVDVLFIKAYPWNGVTEFNLTIHLGTDNRGDVLCSSPFYCSTGVCNINSGTYCDPLPSCTDVFVEVSVNDDVSSESSKT</sequence>
<evidence type="ECO:0000256" key="1">
    <source>
        <dbReference type="SAM" id="SignalP"/>
    </source>
</evidence>
<protein>
    <submittedName>
        <fullName evidence="2">Uncharacterized protein</fullName>
    </submittedName>
</protein>
<evidence type="ECO:0000313" key="2">
    <source>
        <dbReference type="EMBL" id="CAL4249230.1"/>
    </source>
</evidence>
<feature type="chain" id="PRO_5043954553" evidence="1">
    <location>
        <begin position="16"/>
        <end position="105"/>
    </location>
</feature>
<accession>A0AAV2SWN7</accession>
<dbReference type="EMBL" id="CAXKWB010157345">
    <property type="protein sequence ID" value="CAL4249230.1"/>
    <property type="molecule type" value="Genomic_DNA"/>
</dbReference>
<reference evidence="2 3" key="1">
    <citation type="submission" date="2024-05" db="EMBL/GenBank/DDBJ databases">
        <authorList>
            <person name="Wallberg A."/>
        </authorList>
    </citation>
    <scope>NUCLEOTIDE SEQUENCE [LARGE SCALE GENOMIC DNA]</scope>
</reference>
<organism evidence="2 3">
    <name type="scientific">Meganyctiphanes norvegica</name>
    <name type="common">Northern krill</name>
    <name type="synonym">Thysanopoda norvegica</name>
    <dbReference type="NCBI Taxonomy" id="48144"/>
    <lineage>
        <taxon>Eukaryota</taxon>
        <taxon>Metazoa</taxon>
        <taxon>Ecdysozoa</taxon>
        <taxon>Arthropoda</taxon>
        <taxon>Crustacea</taxon>
        <taxon>Multicrustacea</taxon>
        <taxon>Malacostraca</taxon>
        <taxon>Eumalacostraca</taxon>
        <taxon>Eucarida</taxon>
        <taxon>Euphausiacea</taxon>
        <taxon>Euphausiidae</taxon>
        <taxon>Meganyctiphanes</taxon>
    </lineage>
</organism>
<keyword evidence="3" id="KW-1185">Reference proteome</keyword>
<comment type="caution">
    <text evidence="2">The sequence shown here is derived from an EMBL/GenBank/DDBJ whole genome shotgun (WGS) entry which is preliminary data.</text>
</comment>
<feature type="non-terminal residue" evidence="2">
    <location>
        <position position="105"/>
    </location>
</feature>
<gene>
    <name evidence="2" type="ORF">MNOR_LOCUS41535</name>
</gene>
<proteinExistence type="predicted"/>
<name>A0AAV2SWN7_MEGNR</name>
<evidence type="ECO:0000313" key="3">
    <source>
        <dbReference type="Proteomes" id="UP001497623"/>
    </source>
</evidence>
<feature type="signal peptide" evidence="1">
    <location>
        <begin position="1"/>
        <end position="15"/>
    </location>
</feature>
<dbReference type="AlphaFoldDB" id="A0AAV2SWN7"/>
<keyword evidence="1" id="KW-0732">Signal</keyword>